<dbReference type="InterPro" id="IPR029068">
    <property type="entry name" value="Glyas_Bleomycin-R_OHBP_Dase"/>
</dbReference>
<evidence type="ECO:0000259" key="1">
    <source>
        <dbReference type="PROSITE" id="PS51819"/>
    </source>
</evidence>
<dbReference type="InterPro" id="IPR052164">
    <property type="entry name" value="Anthracycline_SecMetBiosynth"/>
</dbReference>
<dbReference type="EMBL" id="BMPE01000014">
    <property type="protein sequence ID" value="GGL12364.1"/>
    <property type="molecule type" value="Genomic_DNA"/>
</dbReference>
<dbReference type="PANTHER" id="PTHR33993">
    <property type="entry name" value="GLYOXALASE-RELATED"/>
    <property type="match status" value="1"/>
</dbReference>
<organism evidence="2 3">
    <name type="scientific">Deinococcus radiotolerans</name>
    <dbReference type="NCBI Taxonomy" id="1309407"/>
    <lineage>
        <taxon>Bacteria</taxon>
        <taxon>Thermotogati</taxon>
        <taxon>Deinococcota</taxon>
        <taxon>Deinococci</taxon>
        <taxon>Deinococcales</taxon>
        <taxon>Deinococcaceae</taxon>
        <taxon>Deinococcus</taxon>
    </lineage>
</organism>
<dbReference type="InterPro" id="IPR041581">
    <property type="entry name" value="Glyoxalase_6"/>
</dbReference>
<gene>
    <name evidence="2" type="ORF">GCM10010844_33800</name>
</gene>
<feature type="domain" description="VOC" evidence="1">
    <location>
        <begin position="5"/>
        <end position="116"/>
    </location>
</feature>
<dbReference type="CDD" id="cd06587">
    <property type="entry name" value="VOC"/>
    <property type="match status" value="1"/>
</dbReference>
<dbReference type="Gene3D" id="3.10.180.10">
    <property type="entry name" value="2,3-Dihydroxybiphenyl 1,2-Dioxygenase, domain 1"/>
    <property type="match status" value="1"/>
</dbReference>
<evidence type="ECO:0000313" key="2">
    <source>
        <dbReference type="EMBL" id="GGL12364.1"/>
    </source>
</evidence>
<dbReference type="InterPro" id="IPR037523">
    <property type="entry name" value="VOC_core"/>
</dbReference>
<dbReference type="Proteomes" id="UP000604341">
    <property type="component" value="Unassembled WGS sequence"/>
</dbReference>
<reference evidence="3" key="1">
    <citation type="journal article" date="2019" name="Int. J. Syst. Evol. Microbiol.">
        <title>The Global Catalogue of Microorganisms (GCM) 10K type strain sequencing project: providing services to taxonomists for standard genome sequencing and annotation.</title>
        <authorList>
            <consortium name="The Broad Institute Genomics Platform"/>
            <consortium name="The Broad Institute Genome Sequencing Center for Infectious Disease"/>
            <person name="Wu L."/>
            <person name="Ma J."/>
        </authorList>
    </citation>
    <scope>NUCLEOTIDE SEQUENCE [LARGE SCALE GENOMIC DNA]</scope>
    <source>
        <strain evidence="3">JCM 19173</strain>
    </source>
</reference>
<dbReference type="SUPFAM" id="SSF54593">
    <property type="entry name" value="Glyoxalase/Bleomycin resistance protein/Dihydroxybiphenyl dioxygenase"/>
    <property type="match status" value="1"/>
</dbReference>
<name>A0ABQ2FNU7_9DEIO</name>
<dbReference type="RefSeq" id="WP_189070154.1">
    <property type="nucleotide sequence ID" value="NZ_BMPE01000014.1"/>
</dbReference>
<proteinExistence type="predicted"/>
<evidence type="ECO:0000313" key="3">
    <source>
        <dbReference type="Proteomes" id="UP000604341"/>
    </source>
</evidence>
<keyword evidence="3" id="KW-1185">Reference proteome</keyword>
<comment type="caution">
    <text evidence="2">The sequence shown here is derived from an EMBL/GenBank/DDBJ whole genome shotgun (WGS) entry which is preliminary data.</text>
</comment>
<protein>
    <recommendedName>
        <fullName evidence="1">VOC domain-containing protein</fullName>
    </recommendedName>
</protein>
<accession>A0ABQ2FNU7</accession>
<sequence length="117" mass="12221">MPPASLRNVTLVVRDPQASRAFYRSVLDLPDAPDAGPNFVMLQAGSVTVILQPAAASSAAPQPGGVELGFEVPDVDAARDALLAAGGTVGDVQRMGWGEALDARDPDGHALTLYRRR</sequence>
<dbReference type="PROSITE" id="PS51819">
    <property type="entry name" value="VOC"/>
    <property type="match status" value="1"/>
</dbReference>
<dbReference type="Pfam" id="PF18029">
    <property type="entry name" value="Glyoxalase_6"/>
    <property type="match status" value="1"/>
</dbReference>